<dbReference type="EMBL" id="WUUQ01000008">
    <property type="protein sequence ID" value="MXQ74496.1"/>
    <property type="molecule type" value="Genomic_DNA"/>
</dbReference>
<protein>
    <recommendedName>
        <fullName evidence="3">Polymer-forming cytoskeletal protein</fullName>
    </recommendedName>
</protein>
<dbReference type="AlphaFoldDB" id="A0A6N8U8G8"/>
<evidence type="ECO:0000313" key="1">
    <source>
        <dbReference type="EMBL" id="MXQ74496.1"/>
    </source>
</evidence>
<reference evidence="1 2" key="2">
    <citation type="submission" date="2020-01" db="EMBL/GenBank/DDBJ databases">
        <title>Clostridiaceae sp. nov. isolated from the gut of human by culturomics.</title>
        <authorList>
            <person name="Chang Y."/>
        </authorList>
    </citation>
    <scope>NUCLEOTIDE SEQUENCE [LARGE SCALE GENOMIC DNA]</scope>
    <source>
        <strain evidence="1 2">DONG20-135</strain>
    </source>
</reference>
<sequence length="211" mass="23241">MMDYRKMEINGAGSVTGGEYDRIEINGSGKIKGDVKFDYGEINGTCKCLGKMNGRILEVNGSLKVENDIKIGKLEVNGIYTSLKNKVYADRISVSGWMKTEGEISADYIEVDGRISAESIVGDVIKIHNLRGISILGFNLFSSPIPNQSCADNIECTSFQAEHICCKRIEAQNIKLSRKCDVEEVYCDGTLRYDASCRIGKINGDCTIIND</sequence>
<organism evidence="1 2">
    <name type="scientific">Copranaerobaculum intestinale</name>
    <dbReference type="NCBI Taxonomy" id="2692629"/>
    <lineage>
        <taxon>Bacteria</taxon>
        <taxon>Bacillati</taxon>
        <taxon>Bacillota</taxon>
        <taxon>Erysipelotrichia</taxon>
        <taxon>Erysipelotrichales</taxon>
        <taxon>Erysipelotrichaceae</taxon>
        <taxon>Copranaerobaculum</taxon>
    </lineage>
</organism>
<gene>
    <name evidence="1" type="ORF">GSF08_11225</name>
</gene>
<keyword evidence="2" id="KW-1185">Reference proteome</keyword>
<name>A0A6N8U8G8_9FIRM</name>
<evidence type="ECO:0008006" key="3">
    <source>
        <dbReference type="Google" id="ProtNLM"/>
    </source>
</evidence>
<dbReference type="RefSeq" id="WP_160625881.1">
    <property type="nucleotide sequence ID" value="NZ_WUUQ01000008.1"/>
</dbReference>
<accession>A0A6N8U8G8</accession>
<reference evidence="1 2" key="1">
    <citation type="submission" date="2019-12" db="EMBL/GenBank/DDBJ databases">
        <authorList>
            <person name="Yang R."/>
        </authorList>
    </citation>
    <scope>NUCLEOTIDE SEQUENCE [LARGE SCALE GENOMIC DNA]</scope>
    <source>
        <strain evidence="1 2">DONG20-135</strain>
    </source>
</reference>
<dbReference type="Proteomes" id="UP000434036">
    <property type="component" value="Unassembled WGS sequence"/>
</dbReference>
<evidence type="ECO:0000313" key="2">
    <source>
        <dbReference type="Proteomes" id="UP000434036"/>
    </source>
</evidence>
<proteinExistence type="predicted"/>
<comment type="caution">
    <text evidence="1">The sequence shown here is derived from an EMBL/GenBank/DDBJ whole genome shotgun (WGS) entry which is preliminary data.</text>
</comment>